<proteinExistence type="predicted"/>
<protein>
    <submittedName>
        <fullName evidence="2">Uncharacterized protein</fullName>
    </submittedName>
</protein>
<dbReference type="RefSeq" id="WP_171468882.1">
    <property type="nucleotide sequence ID" value="NZ_CP053452.2"/>
</dbReference>
<sequence length="366" mass="37607">MPTTFKLGARPTPRHKLAAAEPFRPLQGLLAPPAQFAAVPKRLSFWLNDQEGDCVTAEEAFAKAAFSVMAGLPELFVPDAVVGQWAAQNGFADGANLTDVMDAMARSGFVVNGTTYGDGPYSAVDYANEATLQAAIVQGPVKIGIDHAALPETAGNQQGWYATGGRPGQFANEDHCVGLLGYGPAGWLYQQLGAPLPAALSATQAGYLLFTWSSIGFVDHAWLMSTCGEAWVRTPTTPGETPAPSPAPTPAPSPTPVPTPTPAPAPTLTLTGTVTVPAQTIAVPAGLLGRTVNVTIPAQSVPVTVSGPAPAAAAPVDGGVVLSEILQLLIQYGVAELPVIIADIQAGKTLQQIIADLLAGLVPART</sequence>
<dbReference type="EMBL" id="CP053452">
    <property type="protein sequence ID" value="QJW98721.1"/>
    <property type="molecule type" value="Genomic_DNA"/>
</dbReference>
<feature type="region of interest" description="Disordered" evidence="1">
    <location>
        <begin position="234"/>
        <end position="266"/>
    </location>
</feature>
<dbReference type="AlphaFoldDB" id="A0A6M5YZT3"/>
<evidence type="ECO:0000313" key="3">
    <source>
        <dbReference type="Proteomes" id="UP000503447"/>
    </source>
</evidence>
<evidence type="ECO:0000313" key="2">
    <source>
        <dbReference type="EMBL" id="QJW98721.1"/>
    </source>
</evidence>
<dbReference type="Proteomes" id="UP000503447">
    <property type="component" value="Chromosome"/>
</dbReference>
<keyword evidence="3" id="KW-1185">Reference proteome</keyword>
<gene>
    <name evidence="2" type="ORF">FTUN_6316</name>
</gene>
<dbReference type="KEGG" id="ftj:FTUN_6316"/>
<organism evidence="2 3">
    <name type="scientific">Frigoriglobus tundricola</name>
    <dbReference type="NCBI Taxonomy" id="2774151"/>
    <lineage>
        <taxon>Bacteria</taxon>
        <taxon>Pseudomonadati</taxon>
        <taxon>Planctomycetota</taxon>
        <taxon>Planctomycetia</taxon>
        <taxon>Gemmatales</taxon>
        <taxon>Gemmataceae</taxon>
        <taxon>Frigoriglobus</taxon>
    </lineage>
</organism>
<evidence type="ECO:0000256" key="1">
    <source>
        <dbReference type="SAM" id="MobiDB-lite"/>
    </source>
</evidence>
<feature type="compositionally biased region" description="Pro residues" evidence="1">
    <location>
        <begin position="241"/>
        <end position="265"/>
    </location>
</feature>
<accession>A0A6M5YZT3</accession>
<reference evidence="3" key="1">
    <citation type="submission" date="2020-05" db="EMBL/GenBank/DDBJ databases">
        <title>Frigoriglobus tundricola gen. nov., sp. nov., a psychrotolerant cellulolytic planctomycete of the family Gemmataceae with two divergent copies of 16S rRNA gene.</title>
        <authorList>
            <person name="Kulichevskaya I.S."/>
            <person name="Ivanova A.A."/>
            <person name="Naumoff D.G."/>
            <person name="Beletsky A.V."/>
            <person name="Rijpstra W.I.C."/>
            <person name="Sinninghe Damste J.S."/>
            <person name="Mardanov A.V."/>
            <person name="Ravin N.V."/>
            <person name="Dedysh S.N."/>
        </authorList>
    </citation>
    <scope>NUCLEOTIDE SEQUENCE [LARGE SCALE GENOMIC DNA]</scope>
    <source>
        <strain evidence="3">PL17</strain>
    </source>
</reference>
<name>A0A6M5YZT3_9BACT</name>